<gene>
    <name evidence="2" type="ORF">GCM10011487_15170</name>
</gene>
<feature type="domain" description="Methyltransferase" evidence="1">
    <location>
        <begin position="19"/>
        <end position="134"/>
    </location>
</feature>
<reference evidence="3" key="1">
    <citation type="submission" date="2020-01" db="EMBL/GenBank/DDBJ databases">
        <title>'Steroidobacter agaridevorans' sp. nov., agar-degrading bacteria isolated from rhizosphere soils.</title>
        <authorList>
            <person name="Ikenaga M."/>
            <person name="Kataoka M."/>
            <person name="Murouchi A."/>
            <person name="Katsuragi S."/>
            <person name="Sakai M."/>
        </authorList>
    </citation>
    <scope>NUCLEOTIDE SEQUENCE [LARGE SCALE GENOMIC DNA]</scope>
    <source>
        <strain evidence="3">YU21-B</strain>
    </source>
</reference>
<keyword evidence="2" id="KW-0808">Transferase</keyword>
<dbReference type="PANTHER" id="PTHR43861:SF1">
    <property type="entry name" value="TRANS-ACONITATE 2-METHYLTRANSFERASE"/>
    <property type="match status" value="1"/>
</dbReference>
<dbReference type="GO" id="GO:0008168">
    <property type="term" value="F:methyltransferase activity"/>
    <property type="evidence" value="ECO:0007669"/>
    <property type="project" value="UniProtKB-KW"/>
</dbReference>
<dbReference type="SUPFAM" id="SSF53335">
    <property type="entry name" value="S-adenosyl-L-methionine-dependent methyltransferases"/>
    <property type="match status" value="1"/>
</dbReference>
<dbReference type="EMBL" id="BLJN01000001">
    <property type="protein sequence ID" value="GFE79517.1"/>
    <property type="molecule type" value="Genomic_DNA"/>
</dbReference>
<dbReference type="GO" id="GO:0032259">
    <property type="term" value="P:methylation"/>
    <property type="evidence" value="ECO:0007669"/>
    <property type="project" value="UniProtKB-KW"/>
</dbReference>
<evidence type="ECO:0000313" key="3">
    <source>
        <dbReference type="Proteomes" id="UP000445000"/>
    </source>
</evidence>
<keyword evidence="2" id="KW-0489">Methyltransferase</keyword>
<dbReference type="CDD" id="cd02440">
    <property type="entry name" value="AdoMet_MTases"/>
    <property type="match status" value="1"/>
</dbReference>
<evidence type="ECO:0000313" key="2">
    <source>
        <dbReference type="EMBL" id="GFE79517.1"/>
    </source>
</evidence>
<evidence type="ECO:0000259" key="1">
    <source>
        <dbReference type="Pfam" id="PF13847"/>
    </source>
</evidence>
<dbReference type="Pfam" id="PF13847">
    <property type="entry name" value="Methyltransf_31"/>
    <property type="match status" value="1"/>
</dbReference>
<dbReference type="PANTHER" id="PTHR43861">
    <property type="entry name" value="TRANS-ACONITATE 2-METHYLTRANSFERASE-RELATED"/>
    <property type="match status" value="1"/>
</dbReference>
<proteinExistence type="predicted"/>
<sequence length="249" mass="27043">MNHVDEMTERMLDDAGIGPGMRVLDIGCGPGAVSLMIVRRVGGTGHVFGVDQNPQMLELARRAARDAGLSNLTFIEGGFDVAFTERGTLDAVVGRRVLMYQPDASLAVAQLVDAIRPGGVIAFHEHDMVAISDSSTPLPLHDRVRSWLREMLRLEGANLHMGFGLHSALSVGGLAVQRVRAEANVLTPTSTYPVGAIIRSVLPRLQHLGIATEAEVDVASLDDRLAAERRERNATCLWEMVFCAWARKQ</sequence>
<accession>A0A829Y8A2</accession>
<dbReference type="Proteomes" id="UP000445000">
    <property type="component" value="Unassembled WGS sequence"/>
</dbReference>
<name>A0A829Y8A2_9GAMM</name>
<dbReference type="AlphaFoldDB" id="A0A829Y8A2"/>
<comment type="caution">
    <text evidence="2">The sequence shown here is derived from an EMBL/GenBank/DDBJ whole genome shotgun (WGS) entry which is preliminary data.</text>
</comment>
<dbReference type="RefSeq" id="WP_202626652.1">
    <property type="nucleotide sequence ID" value="NZ_BLJN01000001.1"/>
</dbReference>
<protein>
    <submittedName>
        <fullName evidence="2">Methyltransferase</fullName>
    </submittedName>
</protein>
<dbReference type="InterPro" id="IPR029063">
    <property type="entry name" value="SAM-dependent_MTases_sf"/>
</dbReference>
<dbReference type="InterPro" id="IPR025714">
    <property type="entry name" value="Methyltranfer_dom"/>
</dbReference>
<keyword evidence="3" id="KW-1185">Reference proteome</keyword>
<organism evidence="2 3">
    <name type="scientific">Steroidobacter agaridevorans</name>
    <dbReference type="NCBI Taxonomy" id="2695856"/>
    <lineage>
        <taxon>Bacteria</taxon>
        <taxon>Pseudomonadati</taxon>
        <taxon>Pseudomonadota</taxon>
        <taxon>Gammaproteobacteria</taxon>
        <taxon>Steroidobacterales</taxon>
        <taxon>Steroidobacteraceae</taxon>
        <taxon>Steroidobacter</taxon>
    </lineage>
</organism>
<dbReference type="Gene3D" id="3.40.50.150">
    <property type="entry name" value="Vaccinia Virus protein VP39"/>
    <property type="match status" value="1"/>
</dbReference>